<evidence type="ECO:0000313" key="2">
    <source>
        <dbReference type="EMBL" id="KAG7442420.1"/>
    </source>
</evidence>
<dbReference type="Proteomes" id="UP000812287">
    <property type="component" value="Unassembled WGS sequence"/>
</dbReference>
<dbReference type="AlphaFoldDB" id="A0A9P7VKV9"/>
<accession>A0A9P7VKV9</accession>
<dbReference type="RefSeq" id="XP_043035920.1">
    <property type="nucleotide sequence ID" value="XM_043177644.1"/>
</dbReference>
<keyword evidence="3" id="KW-1185">Reference proteome</keyword>
<evidence type="ECO:0000313" key="3">
    <source>
        <dbReference type="Proteomes" id="UP000812287"/>
    </source>
</evidence>
<feature type="region of interest" description="Disordered" evidence="1">
    <location>
        <begin position="1"/>
        <end position="35"/>
    </location>
</feature>
<protein>
    <submittedName>
        <fullName evidence="2">Uncharacterized protein</fullName>
    </submittedName>
</protein>
<dbReference type="GeneID" id="66099931"/>
<proteinExistence type="predicted"/>
<evidence type="ECO:0000256" key="1">
    <source>
        <dbReference type="SAM" id="MobiDB-lite"/>
    </source>
</evidence>
<comment type="caution">
    <text evidence="2">The sequence shown here is derived from an EMBL/GenBank/DDBJ whole genome shotgun (WGS) entry which is preliminary data.</text>
</comment>
<name>A0A9P7VKV9_9AGAR</name>
<feature type="compositionally biased region" description="Basic residues" evidence="1">
    <location>
        <begin position="8"/>
        <end position="17"/>
    </location>
</feature>
<gene>
    <name evidence="2" type="ORF">BT62DRAFT_1010364</name>
</gene>
<dbReference type="EMBL" id="MU250551">
    <property type="protein sequence ID" value="KAG7442420.1"/>
    <property type="molecule type" value="Genomic_DNA"/>
</dbReference>
<sequence>MEHDQPSRHPRHARKAPRGFGHPLNQTNQLADHGGPKYHTCPLLYSILHAKTPGELGRKTGTRRREDTEDLYLHHVLAYPHADESRIAMVRAESSPV</sequence>
<reference evidence="2" key="1">
    <citation type="submission" date="2020-11" db="EMBL/GenBank/DDBJ databases">
        <title>Adaptations for nitrogen fixation in a non-lichenized fungal sporocarp promotes dispersal by wood-feeding termites.</title>
        <authorList>
            <consortium name="DOE Joint Genome Institute"/>
            <person name="Koch R.A."/>
            <person name="Yoon G."/>
            <person name="Arayal U."/>
            <person name="Lail K."/>
            <person name="Amirebrahimi M."/>
            <person name="Labutti K."/>
            <person name="Lipzen A."/>
            <person name="Riley R."/>
            <person name="Barry K."/>
            <person name="Henrissat B."/>
            <person name="Grigoriev I.V."/>
            <person name="Herr J.R."/>
            <person name="Aime M.C."/>
        </authorList>
    </citation>
    <scope>NUCLEOTIDE SEQUENCE</scope>
    <source>
        <strain evidence="2">MCA 3950</strain>
    </source>
</reference>
<organism evidence="2 3">
    <name type="scientific">Guyanagaster necrorhizus</name>
    <dbReference type="NCBI Taxonomy" id="856835"/>
    <lineage>
        <taxon>Eukaryota</taxon>
        <taxon>Fungi</taxon>
        <taxon>Dikarya</taxon>
        <taxon>Basidiomycota</taxon>
        <taxon>Agaricomycotina</taxon>
        <taxon>Agaricomycetes</taxon>
        <taxon>Agaricomycetidae</taxon>
        <taxon>Agaricales</taxon>
        <taxon>Marasmiineae</taxon>
        <taxon>Physalacriaceae</taxon>
        <taxon>Guyanagaster</taxon>
    </lineage>
</organism>